<evidence type="ECO:0000256" key="1">
    <source>
        <dbReference type="ARBA" id="ARBA00022729"/>
    </source>
</evidence>
<dbReference type="SUPFAM" id="SSF69318">
    <property type="entry name" value="Integrin alpha N-terminal domain"/>
    <property type="match status" value="3"/>
</dbReference>
<dbReference type="Proteomes" id="UP000199532">
    <property type="component" value="Unassembled WGS sequence"/>
</dbReference>
<dbReference type="Pfam" id="PF13517">
    <property type="entry name" value="FG-GAP_3"/>
    <property type="match status" value="5"/>
</dbReference>
<feature type="domain" description="ASPIC/UnbV" evidence="2">
    <location>
        <begin position="580"/>
        <end position="646"/>
    </location>
</feature>
<dbReference type="InterPro" id="IPR011519">
    <property type="entry name" value="UnbV_ASPIC"/>
</dbReference>
<accession>A0A1H6ZLU5</accession>
<dbReference type="InterPro" id="IPR013517">
    <property type="entry name" value="FG-GAP"/>
</dbReference>
<dbReference type="PANTHER" id="PTHR16026:SF0">
    <property type="entry name" value="CARTILAGE ACIDIC PROTEIN 1"/>
    <property type="match status" value="1"/>
</dbReference>
<keyword evidence="1" id="KW-0732">Signal</keyword>
<dbReference type="InterPro" id="IPR028994">
    <property type="entry name" value="Integrin_alpha_N"/>
</dbReference>
<dbReference type="EMBL" id="FNXY01000008">
    <property type="protein sequence ID" value="SEJ50672.1"/>
    <property type="molecule type" value="Genomic_DNA"/>
</dbReference>
<name>A0A1H6ZLU5_9BACT</name>
<gene>
    <name evidence="3" type="ORF">SAMN04487995_5078</name>
</gene>
<reference evidence="3 4" key="1">
    <citation type="submission" date="2016-10" db="EMBL/GenBank/DDBJ databases">
        <authorList>
            <person name="de Groot N.N."/>
        </authorList>
    </citation>
    <scope>NUCLEOTIDE SEQUENCE [LARGE SCALE GENOMIC DNA]</scope>
    <source>
        <strain evidence="3 4">DSM 19938</strain>
    </source>
</reference>
<organism evidence="3 4">
    <name type="scientific">Dyadobacter koreensis</name>
    <dbReference type="NCBI Taxonomy" id="408657"/>
    <lineage>
        <taxon>Bacteria</taxon>
        <taxon>Pseudomonadati</taxon>
        <taxon>Bacteroidota</taxon>
        <taxon>Cytophagia</taxon>
        <taxon>Cytophagales</taxon>
        <taxon>Spirosomataceae</taxon>
        <taxon>Dyadobacter</taxon>
    </lineage>
</organism>
<protein>
    <submittedName>
        <fullName evidence="3">Repeat domain-containing protein</fullName>
    </submittedName>
</protein>
<dbReference type="Gene3D" id="2.130.10.130">
    <property type="entry name" value="Integrin alpha, N-terminal"/>
    <property type="match status" value="4"/>
</dbReference>
<keyword evidence="4" id="KW-1185">Reference proteome</keyword>
<evidence type="ECO:0000259" key="2">
    <source>
        <dbReference type="Pfam" id="PF07593"/>
    </source>
</evidence>
<dbReference type="AlphaFoldDB" id="A0A1H6ZLU5"/>
<evidence type="ECO:0000313" key="4">
    <source>
        <dbReference type="Proteomes" id="UP000199532"/>
    </source>
</evidence>
<sequence length="1153" mass="127031">MPRFYAGIVSFFNTFKLSVSIMKLKNGLRPASLLFIIVISLAGCSKSEKSEEKKVTETGPQLFTLLPAEKTKIDFTNTLTEGLNTNVLMYEYFYNGGGVAVGDLNGDGLDDIYFTGNMVSNKLYLNKGNMQFEDITTVSGAAGREGPWKTGVTMADVNGDGLLDMYVCYSGSLSPEKLKNQLFINKGPNGSGVPQFEEKAEQYGLANSSTSTQAAFFDYDRDGDLDMFLLNHNPKALPILDESSTAQLLKQEDSSAGARLFRNNMSGNKEPVFEDVTNRAGIQSSALSYGLGVGVSDINMDGWPDLYISNDYSVPDFLYINNKNGTFTDVAAEGLGHTSHSSMGNEIADFNNDGLPDIFTLDMLPEDNRRQKLLVGLDNYELFDFNVKMGFHHQYMRNMLQLNAGTSGGTAGKSVTPVFSEIGQLSGVSNTDWSWAPLFADYDNDGWKDLFITNGNLRDFTNMDFVKYMGDHLKRKEGQVRREDILELVYQMPSSNMTNYLFKNNKDLTFNNVAANWGLGQVSNSGGAAYADLDNDGDLDLIVNNINLPAFVYQNEGSKQLKNHYLKLKLQGEGKNTIGTGAKVTIYQKGEKQYLEQMPTRGYQSSVSPILHFGLGSSASVDSLKIVWPSGKQEKINSPKADQLLTLSEKNATGKMAIPSPVAPLVQQVSAPIAYKHPANKINDFKRQPLMVNAVSFSNPNLTKGDVNGDKLEDVYIGGGYGEAGKLFLQQKNGSFITKPVLAFEADKQSEDTDAAFFDANGDGFIDLYVASGGYSNFLPEDPLLQDRLYINDGKGNFTKAADALPKMLFSKSCVRVSDINGDGKPDLFVGGRVIPGRYPETPRSYVLINNGQGKFTDQTAAVCPELEKIGMVTDAAWTDMNGDKKPDLVLAGEWMPITVLLNNGGKLTNKRSDYFDKSYSGWWNKILVEDINGDGKPDIVAGNIGLNTQCKASDAEPVEMIYKDFDDNGSVDPILSFYIQGKSYPYVTRDEMLDQMSIMRTRFQDYKSYADATLTDIFTKEELEGASHLKSNFLKTAYFESDAAGKLKEKPLPLEVQSSPVYTITAYDFDQDGKKDLLFCGNSNRARLRFGKYDANYGVLLKGDGKGNFNYIPQNKSGFALKGDVRSVLPIGNALLFGINQQELKAYKVTKK</sequence>
<dbReference type="STRING" id="408657.SAMN04487995_5078"/>
<evidence type="ECO:0000313" key="3">
    <source>
        <dbReference type="EMBL" id="SEJ50672.1"/>
    </source>
</evidence>
<dbReference type="Pfam" id="PF07593">
    <property type="entry name" value="UnbV_ASPIC"/>
    <property type="match status" value="1"/>
</dbReference>
<dbReference type="InterPro" id="IPR027039">
    <property type="entry name" value="Crtac1"/>
</dbReference>
<dbReference type="PANTHER" id="PTHR16026">
    <property type="entry name" value="CARTILAGE ACIDIC PROTEIN 1"/>
    <property type="match status" value="1"/>
</dbReference>
<proteinExistence type="predicted"/>